<accession>A0A8H4STE7</accession>
<keyword evidence="1" id="KW-0175">Coiled coil</keyword>
<reference evidence="2" key="2">
    <citation type="submission" date="2020-05" db="EMBL/GenBank/DDBJ databases">
        <authorList>
            <person name="Kim H.-S."/>
            <person name="Proctor R.H."/>
            <person name="Brown D.W."/>
        </authorList>
    </citation>
    <scope>NUCLEOTIDE SEQUENCE</scope>
    <source>
        <strain evidence="2">NRRL 45417</strain>
    </source>
</reference>
<sequence length="360" mass="39707">MTDKGLGQEVDRLYATIDTFITEYNALKKKWDAASILPLLPIEEAFQENCSLAAFVGTKDPEANDAISAEERNSVSAVLARGGNPYKELFRLFQKHAGAVLHKAEADQKRQLTEYLRKAGGNDQSYELAQKHATSAAQEVESCEARIKSLKEEKRNLEDKLDPDVGLPDFFDGWGDEYAGAAEAGWSTGVNWKISRVDGDISSEQAKLPNLRTTATNLQNQVGDIKKEKGIREKAIATLKASDAHLTAIQERLQDISNKSVKDVVKFDTKTRARLGNKVVAFVNQGAYFADRPKVLLILRRTLTVVRKANDLTGSSEDQVRLLKENADLVSKLLDQSQAAITAGKHESDLPQPAKLLEAE</sequence>
<evidence type="ECO:0000313" key="2">
    <source>
        <dbReference type="EMBL" id="KAF4945220.1"/>
    </source>
</evidence>
<keyword evidence="3" id="KW-1185">Reference proteome</keyword>
<dbReference type="AlphaFoldDB" id="A0A8H4STE7"/>
<name>A0A8H4STE7_9HYPO</name>
<evidence type="ECO:0000313" key="3">
    <source>
        <dbReference type="Proteomes" id="UP000604273"/>
    </source>
</evidence>
<proteinExistence type="predicted"/>
<organism evidence="2 3">
    <name type="scientific">Fusarium gaditjirri</name>
    <dbReference type="NCBI Taxonomy" id="282569"/>
    <lineage>
        <taxon>Eukaryota</taxon>
        <taxon>Fungi</taxon>
        <taxon>Dikarya</taxon>
        <taxon>Ascomycota</taxon>
        <taxon>Pezizomycotina</taxon>
        <taxon>Sordariomycetes</taxon>
        <taxon>Hypocreomycetidae</taxon>
        <taxon>Hypocreales</taxon>
        <taxon>Nectriaceae</taxon>
        <taxon>Fusarium</taxon>
        <taxon>Fusarium nisikadoi species complex</taxon>
    </lineage>
</organism>
<dbReference type="OrthoDB" id="10340555at2759"/>
<dbReference type="Proteomes" id="UP000604273">
    <property type="component" value="Unassembled WGS sequence"/>
</dbReference>
<reference evidence="2" key="1">
    <citation type="journal article" date="2020" name="BMC Genomics">
        <title>Correction to: Identification and distribution of gene clusters required for synthesis of sphingolipid metabolism inhibitors in diverse species of the filamentous fungus Fusarium.</title>
        <authorList>
            <person name="Kim H.S."/>
            <person name="Lohmar J.M."/>
            <person name="Busman M."/>
            <person name="Brown D.W."/>
            <person name="Naumann T.A."/>
            <person name="Divon H.H."/>
            <person name="Lysoe E."/>
            <person name="Uhlig S."/>
            <person name="Proctor R.H."/>
        </authorList>
    </citation>
    <scope>NUCLEOTIDE SEQUENCE</scope>
    <source>
        <strain evidence="2">NRRL 45417</strain>
    </source>
</reference>
<dbReference type="EMBL" id="JABFAI010000377">
    <property type="protein sequence ID" value="KAF4945220.1"/>
    <property type="molecule type" value="Genomic_DNA"/>
</dbReference>
<gene>
    <name evidence="2" type="ORF">FGADI_12119</name>
</gene>
<feature type="coiled-coil region" evidence="1">
    <location>
        <begin position="133"/>
        <end position="160"/>
    </location>
</feature>
<evidence type="ECO:0000256" key="1">
    <source>
        <dbReference type="SAM" id="Coils"/>
    </source>
</evidence>
<protein>
    <submittedName>
        <fullName evidence="2">Uncharacterized protein</fullName>
    </submittedName>
</protein>
<comment type="caution">
    <text evidence="2">The sequence shown here is derived from an EMBL/GenBank/DDBJ whole genome shotgun (WGS) entry which is preliminary data.</text>
</comment>